<evidence type="ECO:0000313" key="10">
    <source>
        <dbReference type="EMBL" id="MCO7543546.1"/>
    </source>
</evidence>
<dbReference type="GO" id="GO:0009252">
    <property type="term" value="P:peptidoglycan biosynthetic process"/>
    <property type="evidence" value="ECO:0007669"/>
    <property type="project" value="UniProtKB-KW"/>
</dbReference>
<keyword evidence="3" id="KW-0808">Transferase</keyword>
<evidence type="ECO:0000256" key="3">
    <source>
        <dbReference type="ARBA" id="ARBA00022679"/>
    </source>
</evidence>
<name>A0AA41WDJ5_9GAMM</name>
<comment type="similarity">
    <text evidence="2">Belongs to the YkuD family.</text>
</comment>
<evidence type="ECO:0000313" key="11">
    <source>
        <dbReference type="Proteomes" id="UP001165292"/>
    </source>
</evidence>
<evidence type="ECO:0000256" key="1">
    <source>
        <dbReference type="ARBA" id="ARBA00004752"/>
    </source>
</evidence>
<evidence type="ECO:0000259" key="9">
    <source>
        <dbReference type="PROSITE" id="PS52029"/>
    </source>
</evidence>
<feature type="signal peptide" evidence="8">
    <location>
        <begin position="1"/>
        <end position="22"/>
    </location>
</feature>
<comment type="pathway">
    <text evidence="1 7">Cell wall biogenesis; peptidoglycan biosynthesis.</text>
</comment>
<dbReference type="PANTHER" id="PTHR41533:SF2">
    <property type="entry name" value="BLR7131 PROTEIN"/>
    <property type="match status" value="1"/>
</dbReference>
<dbReference type="EMBL" id="JAMYBS010000002">
    <property type="protein sequence ID" value="MCO7543546.1"/>
    <property type="molecule type" value="Genomic_DNA"/>
</dbReference>
<feature type="chain" id="PRO_5041450829" evidence="8">
    <location>
        <begin position="23"/>
        <end position="535"/>
    </location>
</feature>
<evidence type="ECO:0000256" key="4">
    <source>
        <dbReference type="ARBA" id="ARBA00022960"/>
    </source>
</evidence>
<dbReference type="GO" id="GO:0004180">
    <property type="term" value="F:carboxypeptidase activity"/>
    <property type="evidence" value="ECO:0007669"/>
    <property type="project" value="UniProtKB-ARBA"/>
</dbReference>
<keyword evidence="6 7" id="KW-0961">Cell wall biogenesis/degradation</keyword>
<dbReference type="Proteomes" id="UP001165292">
    <property type="component" value="Unassembled WGS sequence"/>
</dbReference>
<dbReference type="GO" id="GO:0071555">
    <property type="term" value="P:cell wall organization"/>
    <property type="evidence" value="ECO:0007669"/>
    <property type="project" value="UniProtKB-UniRule"/>
</dbReference>
<dbReference type="SUPFAM" id="SSF47090">
    <property type="entry name" value="PGBD-like"/>
    <property type="match status" value="1"/>
</dbReference>
<dbReference type="PANTHER" id="PTHR41533">
    <property type="entry name" value="L,D-TRANSPEPTIDASE HI_1667-RELATED"/>
    <property type="match status" value="1"/>
</dbReference>
<dbReference type="Pfam" id="PF01471">
    <property type="entry name" value="PG_binding_1"/>
    <property type="match status" value="1"/>
</dbReference>
<dbReference type="PROSITE" id="PS52029">
    <property type="entry name" value="LD_TPASE"/>
    <property type="match status" value="1"/>
</dbReference>
<sequence>MFKKRAFRLLFGLLFIPLTSLAEPVENPPEAIRDVLEHLESCPAVPRTLDQAALDRLSELYRRHGFEPLWTSYAQIQNLVAQLEALTDDGLDPALYQPQQVGRQLQTATADPLHRPCSDVLASHAYLLALQHLSQGRLRQEQLEPVWHSSSASETVSSQRVLQLAEQGLANPEQAFDQARPAIEQYRNLRKAYVRLRDTPAPAWPNIPAGQTLRPGMSDPRVPLLRERLASEGYLETALPLEGADDRHGPMLVEALKRFQAQHALQDDGVLGAGTLAALNATPADRLDQLRANLERFRWLAGDIEADSLLVDIAGGRVIYFRDHQARWEARTQVGRAARQTPAIKSRVNRLTLNPTWTVPPTIMREDKLPKIRQDLAYLEQQQLQVLDPQGKQLDPASVNWAAPGAIMLRQAAGPSNPLGRVAIRFANPFSIYLHDTPSQQLFARAPRAFSSGCVRVESVMQLVELLLTEAERERVTQLLESGKTVEFRLSQPMPILLAYWTAGADASGQPFYRPDIYQRDAALIRALDKARTGT</sequence>
<accession>A0AA41WDJ5</accession>
<gene>
    <name evidence="10" type="ORF">NJF43_02115</name>
</gene>
<comment type="caution">
    <text evidence="10">The sequence shown here is derived from an EMBL/GenBank/DDBJ whole genome shotgun (WGS) entry which is preliminary data.</text>
</comment>
<dbReference type="Pfam" id="PF20142">
    <property type="entry name" value="Scaffold"/>
    <property type="match status" value="1"/>
</dbReference>
<dbReference type="AlphaFoldDB" id="A0AA41WDJ5"/>
<evidence type="ECO:0000256" key="8">
    <source>
        <dbReference type="SAM" id="SignalP"/>
    </source>
</evidence>
<feature type="domain" description="L,D-TPase catalytic" evidence="9">
    <location>
        <begin position="307"/>
        <end position="479"/>
    </location>
</feature>
<dbReference type="InterPro" id="IPR038063">
    <property type="entry name" value="Transpep_catalytic_dom"/>
</dbReference>
<evidence type="ECO:0000256" key="6">
    <source>
        <dbReference type="ARBA" id="ARBA00023316"/>
    </source>
</evidence>
<dbReference type="InterPro" id="IPR045380">
    <property type="entry name" value="LD_TPept_scaffold_dom"/>
</dbReference>
<dbReference type="CDD" id="cd16913">
    <property type="entry name" value="YkuD_like"/>
    <property type="match status" value="1"/>
</dbReference>
<proteinExistence type="inferred from homology"/>
<organism evidence="10 11">
    <name type="scientific">Stutzerimonas nitrititolerans</name>
    <dbReference type="NCBI Taxonomy" id="2482751"/>
    <lineage>
        <taxon>Bacteria</taxon>
        <taxon>Pseudomonadati</taxon>
        <taxon>Pseudomonadota</taxon>
        <taxon>Gammaproteobacteria</taxon>
        <taxon>Pseudomonadales</taxon>
        <taxon>Pseudomonadaceae</taxon>
        <taxon>Stutzerimonas</taxon>
    </lineage>
</organism>
<dbReference type="GO" id="GO:0016740">
    <property type="term" value="F:transferase activity"/>
    <property type="evidence" value="ECO:0007669"/>
    <property type="project" value="UniProtKB-KW"/>
</dbReference>
<protein>
    <submittedName>
        <fullName evidence="10">L,D-transpeptidase family protein</fullName>
    </submittedName>
</protein>
<dbReference type="Pfam" id="PF03734">
    <property type="entry name" value="YkuD"/>
    <property type="match status" value="1"/>
</dbReference>
<evidence type="ECO:0000256" key="2">
    <source>
        <dbReference type="ARBA" id="ARBA00005992"/>
    </source>
</evidence>
<dbReference type="GO" id="GO:0008360">
    <property type="term" value="P:regulation of cell shape"/>
    <property type="evidence" value="ECO:0007669"/>
    <property type="project" value="UniProtKB-UniRule"/>
</dbReference>
<reference evidence="10" key="1">
    <citation type="submission" date="2022-06" db="EMBL/GenBank/DDBJ databases">
        <title>Detection of beta-lactamases in bacteria of animal origin.</title>
        <authorList>
            <person name="Mlynarcik P."/>
            <person name="Zdarska V."/>
            <person name="Chudobova H."/>
            <person name="Prochazkova P."/>
            <person name="Hricova K."/>
            <person name="Mezerova K."/>
            <person name="Bardon J."/>
            <person name="Dolejska M."/>
            <person name="Sukkar I."/>
            <person name="Kolar M."/>
        </authorList>
    </citation>
    <scope>NUCLEOTIDE SEQUENCE</scope>
    <source>
        <strain evidence="10">S 300-3</strain>
    </source>
</reference>
<evidence type="ECO:0000256" key="7">
    <source>
        <dbReference type="PROSITE-ProRule" id="PRU01373"/>
    </source>
</evidence>
<feature type="active site" description="Proton donor/acceptor" evidence="7">
    <location>
        <position position="435"/>
    </location>
</feature>
<dbReference type="InterPro" id="IPR002477">
    <property type="entry name" value="Peptidoglycan-bd-like"/>
</dbReference>
<dbReference type="SUPFAM" id="SSF141523">
    <property type="entry name" value="L,D-transpeptidase catalytic domain-like"/>
    <property type="match status" value="1"/>
</dbReference>
<keyword evidence="5 7" id="KW-0573">Peptidoglycan synthesis</keyword>
<dbReference type="InterPro" id="IPR036366">
    <property type="entry name" value="PGBDSf"/>
</dbReference>
<keyword evidence="4 7" id="KW-0133">Cell shape</keyword>
<dbReference type="Gene3D" id="1.10.101.10">
    <property type="entry name" value="PGBD-like superfamily/PGBD"/>
    <property type="match status" value="1"/>
</dbReference>
<feature type="active site" description="Nucleophile" evidence="7">
    <location>
        <position position="454"/>
    </location>
</feature>
<dbReference type="InterPro" id="IPR036365">
    <property type="entry name" value="PGBD-like_sf"/>
</dbReference>
<keyword evidence="8" id="KW-0732">Signal</keyword>
<dbReference type="InterPro" id="IPR052905">
    <property type="entry name" value="LD-transpeptidase_YkuD-like"/>
</dbReference>
<dbReference type="InterPro" id="IPR005490">
    <property type="entry name" value="LD_TPept_cat_dom"/>
</dbReference>
<dbReference type="Gene3D" id="2.40.440.10">
    <property type="entry name" value="L,D-transpeptidase catalytic domain-like"/>
    <property type="match status" value="1"/>
</dbReference>
<evidence type="ECO:0000256" key="5">
    <source>
        <dbReference type="ARBA" id="ARBA00022984"/>
    </source>
</evidence>
<dbReference type="RefSeq" id="WP_253162181.1">
    <property type="nucleotide sequence ID" value="NZ_JAMYBS010000002.1"/>
</dbReference>